<dbReference type="Proteomes" id="UP001139721">
    <property type="component" value="Unassembled WGS sequence"/>
</dbReference>
<organism evidence="1 2">
    <name type="scientific">Legionella maioricensis</name>
    <dbReference type="NCBI Taxonomy" id="2896528"/>
    <lineage>
        <taxon>Bacteria</taxon>
        <taxon>Pseudomonadati</taxon>
        <taxon>Pseudomonadota</taxon>
        <taxon>Gammaproteobacteria</taxon>
        <taxon>Legionellales</taxon>
        <taxon>Legionellaceae</taxon>
        <taxon>Legionella</taxon>
    </lineage>
</organism>
<evidence type="ECO:0000313" key="2">
    <source>
        <dbReference type="Proteomes" id="UP001139721"/>
    </source>
</evidence>
<proteinExistence type="predicted"/>
<protein>
    <submittedName>
        <fullName evidence="1">Enhanced entry protein EnhB</fullName>
    </submittedName>
</protein>
<accession>A0A9X2IC61</accession>
<reference evidence="1" key="1">
    <citation type="submission" date="2021-11" db="EMBL/GenBank/DDBJ databases">
        <title>Legionella maioricencis sp. nov., a new species isolated from hot water samples in Mallorca.</title>
        <authorList>
            <person name="Crespi S."/>
            <person name="Drasar V."/>
            <person name="Salva-Serra F."/>
            <person name="Jaen-Luchoro D."/>
            <person name="Pineiro-Iglesias B."/>
            <person name="Aliaga F."/>
            <person name="Fernandez-Juarez V."/>
            <person name="Coll G."/>
            <person name="Moore E.R.B."/>
            <person name="Bennasar-Figueras A."/>
        </authorList>
    </citation>
    <scope>NUCLEOTIDE SEQUENCE</scope>
    <source>
        <strain evidence="1">HCPI-6</strain>
    </source>
</reference>
<sequence length="162" mass="18239">MSLFNHVNKSIFLSALLINAVDAASSFPRGCEVSGFGYSQNYLILNESGEQSYYLIQNRSDAKIELERHETGDAFMSPPLQASLSPMSWGAFASDVKNLNFKCYKHVEENTAIVDCRDVLDVCQYPRVKFALSNMGNYWISSDKSQNEVIQDSVAKGIYLKW</sequence>
<comment type="caution">
    <text evidence="1">The sequence shown here is derived from an EMBL/GenBank/DDBJ whole genome shotgun (WGS) entry which is preliminary data.</text>
</comment>
<gene>
    <name evidence="1" type="ORF">LOX96_15865</name>
</gene>
<evidence type="ECO:0000313" key="1">
    <source>
        <dbReference type="EMBL" id="MCL9685579.1"/>
    </source>
</evidence>
<dbReference type="EMBL" id="JAJKBJ010000030">
    <property type="protein sequence ID" value="MCL9685579.1"/>
    <property type="molecule type" value="Genomic_DNA"/>
</dbReference>
<dbReference type="AlphaFoldDB" id="A0A9X2IC61"/>
<name>A0A9X2IC61_9GAMM</name>
<keyword evidence="2" id="KW-1185">Reference proteome</keyword>
<dbReference type="RefSeq" id="WP_250424387.1">
    <property type="nucleotide sequence ID" value="NZ_JAJKBJ010000030.1"/>
</dbReference>